<dbReference type="GO" id="GO:0033254">
    <property type="term" value="C:vacuolar transporter chaperone complex"/>
    <property type="evidence" value="ECO:0007669"/>
    <property type="project" value="UniProtKB-ARBA"/>
</dbReference>
<accession>A0A642V3N3</accession>
<evidence type="ECO:0000256" key="1">
    <source>
        <dbReference type="ARBA" id="ARBA00004128"/>
    </source>
</evidence>
<evidence type="ECO:0000256" key="2">
    <source>
        <dbReference type="ARBA" id="ARBA00022554"/>
    </source>
</evidence>
<dbReference type="GO" id="GO:0000329">
    <property type="term" value="C:fungal-type vacuole membrane"/>
    <property type="evidence" value="ECO:0007669"/>
    <property type="project" value="TreeGrafter"/>
</dbReference>
<evidence type="ECO:0000256" key="3">
    <source>
        <dbReference type="ARBA" id="ARBA00022692"/>
    </source>
</evidence>
<feature type="compositionally biased region" description="Acidic residues" evidence="6">
    <location>
        <begin position="240"/>
        <end position="251"/>
    </location>
</feature>
<evidence type="ECO:0000259" key="8">
    <source>
        <dbReference type="PROSITE" id="PS51382"/>
    </source>
</evidence>
<dbReference type="InterPro" id="IPR018966">
    <property type="entry name" value="VTC_domain"/>
</dbReference>
<dbReference type="Proteomes" id="UP000449547">
    <property type="component" value="Unassembled WGS sequence"/>
</dbReference>
<dbReference type="RefSeq" id="XP_034014513.1">
    <property type="nucleotide sequence ID" value="XM_034159139.1"/>
</dbReference>
<dbReference type="InterPro" id="IPR051572">
    <property type="entry name" value="VTC_Complex_Subunit"/>
</dbReference>
<dbReference type="InterPro" id="IPR003807">
    <property type="entry name" value="DUF202"/>
</dbReference>
<dbReference type="PROSITE" id="PS51382">
    <property type="entry name" value="SPX"/>
    <property type="match status" value="1"/>
</dbReference>
<dbReference type="InterPro" id="IPR042267">
    <property type="entry name" value="VTC_sf"/>
</dbReference>
<evidence type="ECO:0000256" key="5">
    <source>
        <dbReference type="ARBA" id="ARBA00023136"/>
    </source>
</evidence>
<dbReference type="GeneID" id="54779499"/>
<dbReference type="OMA" id="SFKFWVH"/>
<evidence type="ECO:0000313" key="10">
    <source>
        <dbReference type="Proteomes" id="UP000449547"/>
    </source>
</evidence>
<evidence type="ECO:0000256" key="7">
    <source>
        <dbReference type="SAM" id="Phobius"/>
    </source>
</evidence>
<dbReference type="AlphaFoldDB" id="A0A642V3N3"/>
<keyword evidence="3 7" id="KW-0812">Transmembrane</keyword>
<keyword evidence="4 7" id="KW-1133">Transmembrane helix</keyword>
<dbReference type="CDD" id="cd14480">
    <property type="entry name" value="SPX_VTC2_like"/>
    <property type="match status" value="1"/>
</dbReference>
<feature type="transmembrane region" description="Helical" evidence="7">
    <location>
        <begin position="746"/>
        <end position="765"/>
    </location>
</feature>
<dbReference type="GO" id="GO:0006799">
    <property type="term" value="P:polyphosphate biosynthetic process"/>
    <property type="evidence" value="ECO:0007669"/>
    <property type="project" value="UniProtKB-ARBA"/>
</dbReference>
<keyword evidence="5 7" id="KW-0472">Membrane</keyword>
<protein>
    <recommendedName>
        <fullName evidence="8">SPX domain-containing protein</fullName>
    </recommendedName>
</protein>
<organism evidence="9 10">
    <name type="scientific">Diutina rugosa</name>
    <name type="common">Yeast</name>
    <name type="synonym">Candida rugosa</name>
    <dbReference type="NCBI Taxonomy" id="5481"/>
    <lineage>
        <taxon>Eukaryota</taxon>
        <taxon>Fungi</taxon>
        <taxon>Dikarya</taxon>
        <taxon>Ascomycota</taxon>
        <taxon>Saccharomycotina</taxon>
        <taxon>Pichiomycetes</taxon>
        <taxon>Debaryomycetaceae</taxon>
        <taxon>Diutina</taxon>
    </lineage>
</organism>
<dbReference type="EMBL" id="SWFT01000027">
    <property type="protein sequence ID" value="KAA8907162.1"/>
    <property type="molecule type" value="Genomic_DNA"/>
</dbReference>
<dbReference type="InterPro" id="IPR004331">
    <property type="entry name" value="SPX_dom"/>
</dbReference>
<feature type="transmembrane region" description="Helical" evidence="7">
    <location>
        <begin position="706"/>
        <end position="726"/>
    </location>
</feature>
<evidence type="ECO:0000256" key="6">
    <source>
        <dbReference type="SAM" id="MobiDB-lite"/>
    </source>
</evidence>
<dbReference type="Gene3D" id="3.20.100.30">
    <property type="entry name" value="VTC, catalytic tunnel domain"/>
    <property type="match status" value="1"/>
</dbReference>
<feature type="domain" description="SPX" evidence="8">
    <location>
        <begin position="16"/>
        <end position="153"/>
    </location>
</feature>
<keyword evidence="2" id="KW-0926">Vacuole</keyword>
<dbReference type="PANTHER" id="PTHR46140:SF2">
    <property type="entry name" value="VACUOLAR TRANSPORTER CHAPERONE 3 COMPLEX SUBUNIT 3-RELATED"/>
    <property type="match status" value="1"/>
</dbReference>
<reference evidence="9 10" key="1">
    <citation type="submission" date="2019-07" db="EMBL/GenBank/DDBJ databases">
        <title>Genome assembly of two rare yeast pathogens: Diutina rugosa and Trichomonascus ciferrii.</title>
        <authorList>
            <person name="Mixao V."/>
            <person name="Saus E."/>
            <person name="Hansen A."/>
            <person name="Lass-Flor C."/>
            <person name="Gabaldon T."/>
        </authorList>
    </citation>
    <scope>NUCLEOTIDE SEQUENCE [LARGE SCALE GENOMIC DNA]</scope>
    <source>
        <strain evidence="9 10">CBS 613</strain>
    </source>
</reference>
<feature type="compositionally biased region" description="Acidic residues" evidence="6">
    <location>
        <begin position="602"/>
        <end position="612"/>
    </location>
</feature>
<comment type="subcellular location">
    <subcellularLocation>
        <location evidence="1">Vacuole membrane</location>
        <topology evidence="1">Multi-pass membrane protein</topology>
    </subcellularLocation>
</comment>
<dbReference type="VEuPathDB" id="FungiDB:DIURU_000846"/>
<gene>
    <name evidence="9" type="ORF">DIURU_000846</name>
</gene>
<feature type="compositionally biased region" description="Low complexity" evidence="6">
    <location>
        <begin position="554"/>
        <end position="565"/>
    </location>
</feature>
<feature type="region of interest" description="Disordered" evidence="6">
    <location>
        <begin position="236"/>
        <end position="255"/>
    </location>
</feature>
<comment type="caution">
    <text evidence="9">The sequence shown here is derived from an EMBL/GenBank/DDBJ whole genome shotgun (WGS) entry which is preliminary data.</text>
</comment>
<evidence type="ECO:0000313" key="9">
    <source>
        <dbReference type="EMBL" id="KAA8907162.1"/>
    </source>
</evidence>
<dbReference type="Pfam" id="PF02656">
    <property type="entry name" value="DUF202"/>
    <property type="match status" value="1"/>
</dbReference>
<feature type="region of interest" description="Disordered" evidence="6">
    <location>
        <begin position="548"/>
        <end position="618"/>
    </location>
</feature>
<name>A0A642V3N3_DIURU</name>
<evidence type="ECO:0000256" key="4">
    <source>
        <dbReference type="ARBA" id="ARBA00022989"/>
    </source>
</evidence>
<proteinExistence type="predicted"/>
<dbReference type="OrthoDB" id="6493944at2759"/>
<dbReference type="Pfam" id="PF09359">
    <property type="entry name" value="VTC"/>
    <property type="match status" value="1"/>
</dbReference>
<dbReference type="PANTHER" id="PTHR46140">
    <property type="entry name" value="VACUOLAR TRANSPORTER CHAPERONE 1-RELATED"/>
    <property type="match status" value="1"/>
</dbReference>
<sequence length="800" mass="92405">MPDSPQAPAADSDKAMLFSSKLEHETYAPWKEYYMNYNHLKKLLKEGVILKNNWTEQDEQNFVSALDSDLDKVFSFQAKKFDELNDQLNVLQRQTTSADKKFDVDQFSTKLEDILHQAQELEHFQRINYTGFTKIVKKHDRIHSDYSVKPLLNVRLKNLPFHSEDYSPLLYKIGTLFQYLRDNYGVSESLTKLSSFNDASNTDFQSFKFWVHKDNLMEVKTMILRHLPVLVYGNQHGDNAEDDDSGDDDDSASNSNSNDLTINCLYFDNDNFELYNSKLTKINNSRTLRIKWIGKLQDKPKIVMEKKQFDANAHFSIDEKISLKQKYINQFVINHQIPPKLEKINDPAQVRDIAEFIQENNLQPMLRTVYKRTAFQIPGDDKIRIVLDSDITFIREDAFDPQLPIRDPHQWHRTDIDSKSANPLQYLRKGEYSQFPYTTMEIKIKKSVMNKSKSINWINDLIHNSHLVKEIPNFSKFIHGTASLYTEDDKLDNIPLWFNEMENDLTFNPEAYVPIKALTEDTPESQIEVINDDDNILKFKEMVNKTKDSYQPRSSSFSGSLLLGGDDNYDGPKTRIPRIQEITEDEEEQPTTGAELLTDELSSSDDDDDDDYDNKRRGPLSKLLQLPSQFSKLIDVDSEDEEIELPAGVSKPDSWIKNAGPIKVEPKVWLANERTFNRWLTVTSMLTTLTFVVYNSTDKSNFSKLSLVLADVYFCLTLFACGWGYYIYMKRRQIILERSSKHLDNVIGPLVVAVGLMGALLINFIGGWRSLSGTVDLESAFYDANPFHKSVQSYVIDMVN</sequence>
<keyword evidence="10" id="KW-1185">Reference proteome</keyword>